<dbReference type="Proteomes" id="UP001157017">
    <property type="component" value="Unassembled WGS sequence"/>
</dbReference>
<name>A0ABQ6JCB8_9ACTN</name>
<keyword evidence="2" id="KW-0808">Transferase</keyword>
<proteinExistence type="predicted"/>
<dbReference type="Pfam" id="PF03033">
    <property type="entry name" value="Glyco_transf_28"/>
    <property type="match status" value="1"/>
</dbReference>
<dbReference type="PANTHER" id="PTHR21015">
    <property type="entry name" value="UDP-N-ACETYLGLUCOSAMINE--N-ACETYLMURAMYL-(PENTAPEPTIDE) PYROPHOSPHORYL-UNDECAPRENOL N-ACETYLGLUCOSAMINE TRANSFERASE 1"/>
    <property type="match status" value="1"/>
</dbReference>
<dbReference type="EMBL" id="BSUZ01000001">
    <property type="protein sequence ID" value="GMA85417.1"/>
    <property type="molecule type" value="Genomic_DNA"/>
</dbReference>
<evidence type="ECO:0000313" key="5">
    <source>
        <dbReference type="Proteomes" id="UP001157017"/>
    </source>
</evidence>
<evidence type="ECO:0000256" key="2">
    <source>
        <dbReference type="ARBA" id="ARBA00022679"/>
    </source>
</evidence>
<comment type="caution">
    <text evidence="4">The sequence shown here is derived from an EMBL/GenBank/DDBJ whole genome shotgun (WGS) entry which is preliminary data.</text>
</comment>
<organism evidence="4 5">
    <name type="scientific">Angustibacter aerolatus</name>
    <dbReference type="NCBI Taxonomy" id="1162965"/>
    <lineage>
        <taxon>Bacteria</taxon>
        <taxon>Bacillati</taxon>
        <taxon>Actinomycetota</taxon>
        <taxon>Actinomycetes</taxon>
        <taxon>Kineosporiales</taxon>
        <taxon>Kineosporiaceae</taxon>
    </lineage>
</organism>
<evidence type="ECO:0000256" key="1">
    <source>
        <dbReference type="ARBA" id="ARBA00022676"/>
    </source>
</evidence>
<accession>A0ABQ6JCB8</accession>
<dbReference type="Gene3D" id="3.40.50.2000">
    <property type="entry name" value="Glycogen Phosphorylase B"/>
    <property type="match status" value="1"/>
</dbReference>
<protein>
    <recommendedName>
        <fullName evidence="3">Glycosyltransferase family 28 N-terminal domain-containing protein</fullName>
    </recommendedName>
</protein>
<dbReference type="PANTHER" id="PTHR21015:SF22">
    <property type="entry name" value="GLYCOSYLTRANSFERASE"/>
    <property type="match status" value="1"/>
</dbReference>
<evidence type="ECO:0000313" key="4">
    <source>
        <dbReference type="EMBL" id="GMA85417.1"/>
    </source>
</evidence>
<gene>
    <name evidence="4" type="ORF">GCM10025868_06670</name>
</gene>
<reference evidence="5" key="1">
    <citation type="journal article" date="2019" name="Int. J. Syst. Evol. Microbiol.">
        <title>The Global Catalogue of Microorganisms (GCM) 10K type strain sequencing project: providing services to taxonomists for standard genome sequencing and annotation.</title>
        <authorList>
            <consortium name="The Broad Institute Genomics Platform"/>
            <consortium name="The Broad Institute Genome Sequencing Center for Infectious Disease"/>
            <person name="Wu L."/>
            <person name="Ma J."/>
        </authorList>
    </citation>
    <scope>NUCLEOTIDE SEQUENCE [LARGE SCALE GENOMIC DNA]</scope>
    <source>
        <strain evidence="5">NBRC 108730</strain>
    </source>
</reference>
<feature type="domain" description="Glycosyltransferase family 28 N-terminal" evidence="3">
    <location>
        <begin position="2"/>
        <end position="102"/>
    </location>
</feature>
<sequence>MLLAGGGSAGHVSPLLALADCLRRRDPTTTITALGTSEGLEARLVPAAGYPLIDLPKVPMPRRPSGDLARLPGRLGGAVRAAGAAIDSSGADVVVGFGGYVCPRPTSRPAAAACPW</sequence>
<keyword evidence="1" id="KW-0328">Glycosyltransferase</keyword>
<dbReference type="SUPFAM" id="SSF53756">
    <property type="entry name" value="UDP-Glycosyltransferase/glycogen phosphorylase"/>
    <property type="match status" value="1"/>
</dbReference>
<dbReference type="InterPro" id="IPR004276">
    <property type="entry name" value="GlycoTrans_28_N"/>
</dbReference>
<keyword evidence="5" id="KW-1185">Reference proteome</keyword>
<evidence type="ECO:0000259" key="3">
    <source>
        <dbReference type="Pfam" id="PF03033"/>
    </source>
</evidence>